<proteinExistence type="predicted"/>
<dbReference type="PANTHER" id="PTHR23113:SF368">
    <property type="entry name" value="CELL DIVISION CONTROL PROTEIN 25"/>
    <property type="match status" value="1"/>
</dbReference>
<dbReference type="EMBL" id="JALNTZ010001159">
    <property type="protein sequence ID" value="KAJ3628671.1"/>
    <property type="molecule type" value="Genomic_DNA"/>
</dbReference>
<dbReference type="InterPro" id="IPR036964">
    <property type="entry name" value="RASGEF_cat_dom_sf"/>
</dbReference>
<feature type="domain" description="Ras-GEF" evidence="3">
    <location>
        <begin position="1"/>
        <end position="108"/>
    </location>
</feature>
<evidence type="ECO:0000256" key="1">
    <source>
        <dbReference type="ARBA" id="ARBA00022658"/>
    </source>
</evidence>
<protein>
    <recommendedName>
        <fullName evidence="3">Ras-GEF domain-containing protein</fullName>
    </recommendedName>
</protein>
<reference evidence="4" key="1">
    <citation type="journal article" date="2023" name="G3 (Bethesda)">
        <title>Whole genome assemblies of Zophobas morio and Tenebrio molitor.</title>
        <authorList>
            <person name="Kaur S."/>
            <person name="Stinson S.A."/>
            <person name="diCenzo G.C."/>
        </authorList>
    </citation>
    <scope>NUCLEOTIDE SEQUENCE</scope>
    <source>
        <strain evidence="4">QUZm001</strain>
    </source>
</reference>
<dbReference type="GO" id="GO:0007265">
    <property type="term" value="P:Ras protein signal transduction"/>
    <property type="evidence" value="ECO:0007669"/>
    <property type="project" value="TreeGrafter"/>
</dbReference>
<dbReference type="PANTHER" id="PTHR23113">
    <property type="entry name" value="GUANINE NUCLEOTIDE EXCHANGE FACTOR"/>
    <property type="match status" value="1"/>
</dbReference>
<dbReference type="AlphaFoldDB" id="A0AA38HN67"/>
<dbReference type="Gene3D" id="1.10.840.10">
    <property type="entry name" value="Ras guanine-nucleotide exchange factors catalytic domain"/>
    <property type="match status" value="1"/>
</dbReference>
<evidence type="ECO:0000313" key="4">
    <source>
        <dbReference type="EMBL" id="KAJ3628671.1"/>
    </source>
</evidence>
<evidence type="ECO:0000313" key="5">
    <source>
        <dbReference type="Proteomes" id="UP001168821"/>
    </source>
</evidence>
<dbReference type="Pfam" id="PF00617">
    <property type="entry name" value="RasGEF"/>
    <property type="match status" value="1"/>
</dbReference>
<sequence>MTETLEGKTPEKRAKIVTYFIGLAQTLKLLNNFHSLKAILAGLQGNPIFRLKKTWKGYLTLKKKELFLLTEAAEVSRKLISMNLPAVCVLLQLEGACIYKTQFDSGDA</sequence>
<dbReference type="SUPFAM" id="SSF48366">
    <property type="entry name" value="Ras GEF"/>
    <property type="match status" value="1"/>
</dbReference>
<gene>
    <name evidence="4" type="ORF">Zmor_003986</name>
</gene>
<keyword evidence="5" id="KW-1185">Reference proteome</keyword>
<comment type="caution">
    <text evidence="4">The sequence shown here is derived from an EMBL/GenBank/DDBJ whole genome shotgun (WGS) entry which is preliminary data.</text>
</comment>
<evidence type="ECO:0000259" key="3">
    <source>
        <dbReference type="PROSITE" id="PS50009"/>
    </source>
</evidence>
<dbReference type="InterPro" id="IPR008937">
    <property type="entry name" value="Ras-like_GEF"/>
</dbReference>
<dbReference type="InterPro" id="IPR001895">
    <property type="entry name" value="RASGEF_cat_dom"/>
</dbReference>
<accession>A0AA38HN67</accession>
<dbReference type="PROSITE" id="PS50009">
    <property type="entry name" value="RASGEF_CAT"/>
    <property type="match status" value="1"/>
</dbReference>
<dbReference type="GO" id="GO:0005085">
    <property type="term" value="F:guanyl-nucleotide exchange factor activity"/>
    <property type="evidence" value="ECO:0007669"/>
    <property type="project" value="UniProtKB-KW"/>
</dbReference>
<keyword evidence="1 2" id="KW-0344">Guanine-nucleotide releasing factor</keyword>
<organism evidence="4 5">
    <name type="scientific">Zophobas morio</name>
    <dbReference type="NCBI Taxonomy" id="2755281"/>
    <lineage>
        <taxon>Eukaryota</taxon>
        <taxon>Metazoa</taxon>
        <taxon>Ecdysozoa</taxon>
        <taxon>Arthropoda</taxon>
        <taxon>Hexapoda</taxon>
        <taxon>Insecta</taxon>
        <taxon>Pterygota</taxon>
        <taxon>Neoptera</taxon>
        <taxon>Endopterygota</taxon>
        <taxon>Coleoptera</taxon>
        <taxon>Polyphaga</taxon>
        <taxon>Cucujiformia</taxon>
        <taxon>Tenebrionidae</taxon>
        <taxon>Zophobas</taxon>
    </lineage>
</organism>
<name>A0AA38HN67_9CUCU</name>
<evidence type="ECO:0000256" key="2">
    <source>
        <dbReference type="PROSITE-ProRule" id="PRU00168"/>
    </source>
</evidence>
<dbReference type="Proteomes" id="UP001168821">
    <property type="component" value="Unassembled WGS sequence"/>
</dbReference>
<dbReference type="InterPro" id="IPR023578">
    <property type="entry name" value="Ras_GEF_dom_sf"/>
</dbReference>
<dbReference type="GO" id="GO:0005886">
    <property type="term" value="C:plasma membrane"/>
    <property type="evidence" value="ECO:0007669"/>
    <property type="project" value="TreeGrafter"/>
</dbReference>